<dbReference type="PANTHER" id="PTHR46018:SF2">
    <property type="entry name" value="ZINC PHOSPHODIESTERASE ELAC PROTEIN 1"/>
    <property type="match status" value="1"/>
</dbReference>
<sequence>MYGKEYVIHDIDENNTIVGKAFLDGFAKLEEGQVVDGFIEEIPLTEVFNRKGSIPTEFQPPKFGLTVFGNSHGFDAGGSTSGYVLWVNGRGIMIDPPPYSSATLMKEGINPALIIGIILTHCHADHDAGAFVTVLAGSPVVIITTPTIYKSFITKYSALSKLSSGLIEKSHRNIYAIIGQPLHFHGAIFYFCYSLHSIPCICFRVELGGRSMVFTGDTLYNPPLLKKLEKDGILSKTRAKLLCDWSTQPCDYIFHEAGVPPIHTPISILKELDDEIKQRMYIVHTASVPEGCGLRCAPTGTAETLRLEPNTPHENFFETASSNFWFQLSLFSAIPFVTDLTYSATMDLLEVVRVKFFEKGAIVVPQARRKDVLCVIWEGTCHERPVVSSTNEDFNNDGDYEFNCLGSLNCRKRPVGSNEIDDSDSDDDIIFWSAGDWSGPVSLQPEKILCGESKRTRTHDIVAWSSFGVKAIFVEKTDLKRILQHSPLYKRFLSLSKPNENDSWGFGDLDKNQAAIHRAAIRDFNLSNLLALNSTLKKLKPVQKTHFQCLEGKLRYISPEECIGSSMENAFLLVSGTAELRENVPAPGSVAANARLVQENLKNEECSRIVGKQKCGFGAKLNGFHKLTQRLHHRAERMTKKKTPNSNNFTLRNIETLSNDLYGRRISRRKSVIDRNNNVLLSRMFLKNSITDGLIFSKGNFICNVLDMHSSVYSSEERLSDSNMLDSNMLGTFEAPQFVAGVDGCVVFEIPKESFIGFLGSYPGLFFSLLGTQAVI</sequence>
<evidence type="ECO:0000256" key="2">
    <source>
        <dbReference type="ARBA" id="ARBA00004496"/>
    </source>
</evidence>
<dbReference type="Gene3D" id="3.60.15.10">
    <property type="entry name" value="Ribonuclease Z/Hydroxyacylglutathione hydrolase-like"/>
    <property type="match status" value="1"/>
</dbReference>
<dbReference type="InterPro" id="IPR014710">
    <property type="entry name" value="RmlC-like_jellyroll"/>
</dbReference>
<evidence type="ECO:0000256" key="4">
    <source>
        <dbReference type="ARBA" id="ARBA00022723"/>
    </source>
</evidence>
<dbReference type="Pfam" id="PF00753">
    <property type="entry name" value="Lactamase_B"/>
    <property type="match status" value="1"/>
</dbReference>
<organism evidence="11">
    <name type="scientific">Corethron hystrix</name>
    <dbReference type="NCBI Taxonomy" id="216773"/>
    <lineage>
        <taxon>Eukaryota</taxon>
        <taxon>Sar</taxon>
        <taxon>Stramenopiles</taxon>
        <taxon>Ochrophyta</taxon>
        <taxon>Bacillariophyta</taxon>
        <taxon>Coscinodiscophyceae</taxon>
        <taxon>Corethrophycidae</taxon>
        <taxon>Corethrales</taxon>
        <taxon>Corethraceae</taxon>
        <taxon>Corethron</taxon>
    </lineage>
</organism>
<evidence type="ECO:0000256" key="3">
    <source>
        <dbReference type="ARBA" id="ARBA00022490"/>
    </source>
</evidence>
<reference evidence="11" key="1">
    <citation type="submission" date="2021-01" db="EMBL/GenBank/DDBJ databases">
        <authorList>
            <person name="Corre E."/>
            <person name="Pelletier E."/>
            <person name="Niang G."/>
            <person name="Scheremetjew M."/>
            <person name="Finn R."/>
            <person name="Kale V."/>
            <person name="Holt S."/>
            <person name="Cochrane G."/>
            <person name="Meng A."/>
            <person name="Brown T."/>
            <person name="Cohen L."/>
        </authorList>
    </citation>
    <scope>NUCLEOTIDE SEQUENCE</scope>
    <source>
        <strain evidence="11">308</strain>
    </source>
</reference>
<evidence type="ECO:0000259" key="10">
    <source>
        <dbReference type="SMART" id="SM00849"/>
    </source>
</evidence>
<dbReference type="SMART" id="SM00849">
    <property type="entry name" value="Lactamase_B"/>
    <property type="match status" value="1"/>
</dbReference>
<gene>
    <name evidence="11" type="ORF">CHYS00102_LOCUS7998</name>
</gene>
<dbReference type="InterPro" id="IPR036866">
    <property type="entry name" value="RibonucZ/Hydroxyglut_hydro"/>
</dbReference>
<evidence type="ECO:0000256" key="7">
    <source>
        <dbReference type="ARBA" id="ARBA00022801"/>
    </source>
</evidence>
<feature type="domain" description="Metallo-beta-lactamase" evidence="10">
    <location>
        <begin position="79"/>
        <end position="263"/>
    </location>
</feature>
<keyword evidence="5" id="KW-0677">Repeat</keyword>
<dbReference type="PANTHER" id="PTHR46018">
    <property type="entry name" value="ZINC PHOSPHODIESTERASE ELAC PROTEIN 1"/>
    <property type="match status" value="1"/>
</dbReference>
<dbReference type="InterPro" id="IPR018490">
    <property type="entry name" value="cNMP-bd_dom_sf"/>
</dbReference>
<dbReference type="EMBL" id="HBFR01011089">
    <property type="protein sequence ID" value="CAD8880812.1"/>
    <property type="molecule type" value="Transcribed_RNA"/>
</dbReference>
<keyword evidence="8" id="KW-0460">Magnesium</keyword>
<proteinExistence type="inferred from homology"/>
<comment type="similarity">
    <text evidence="9">Belongs to the metallo-beta-lactamase superfamily. cNMP phosphodiesterase family.</text>
</comment>
<dbReference type="Gene3D" id="2.60.120.10">
    <property type="entry name" value="Jelly Rolls"/>
    <property type="match status" value="1"/>
</dbReference>
<name>A0A7S1BBZ3_9STRA</name>
<dbReference type="GO" id="GO:0005634">
    <property type="term" value="C:nucleus"/>
    <property type="evidence" value="ECO:0007669"/>
    <property type="project" value="TreeGrafter"/>
</dbReference>
<evidence type="ECO:0000256" key="8">
    <source>
        <dbReference type="ARBA" id="ARBA00022842"/>
    </source>
</evidence>
<dbReference type="AlphaFoldDB" id="A0A7S1BBZ3"/>
<keyword evidence="4" id="KW-0479">Metal-binding</keyword>
<dbReference type="GO" id="GO:0000166">
    <property type="term" value="F:nucleotide binding"/>
    <property type="evidence" value="ECO:0007669"/>
    <property type="project" value="UniProtKB-KW"/>
</dbReference>
<evidence type="ECO:0000256" key="5">
    <source>
        <dbReference type="ARBA" id="ARBA00022737"/>
    </source>
</evidence>
<keyword evidence="6" id="KW-0547">Nucleotide-binding</keyword>
<comment type="subcellular location">
    <subcellularLocation>
        <location evidence="2">Cytoplasm</location>
    </subcellularLocation>
</comment>
<dbReference type="SUPFAM" id="SSF56281">
    <property type="entry name" value="Metallo-hydrolase/oxidoreductase"/>
    <property type="match status" value="1"/>
</dbReference>
<keyword evidence="3" id="KW-0963">Cytoplasm</keyword>
<protein>
    <recommendedName>
        <fullName evidence="10">Metallo-beta-lactamase domain-containing protein</fullName>
    </recommendedName>
</protein>
<keyword evidence="7" id="KW-0378">Hydrolase</keyword>
<dbReference type="GO" id="GO:0046872">
    <property type="term" value="F:metal ion binding"/>
    <property type="evidence" value="ECO:0007669"/>
    <property type="project" value="UniProtKB-KW"/>
</dbReference>
<accession>A0A7S1BBZ3</accession>
<evidence type="ECO:0000256" key="1">
    <source>
        <dbReference type="ARBA" id="ARBA00001946"/>
    </source>
</evidence>
<dbReference type="FunFam" id="3.60.15.10:FF:000029">
    <property type="entry name" value="Cyclic nucleotide-binding domain protein"/>
    <property type="match status" value="1"/>
</dbReference>
<evidence type="ECO:0000256" key="9">
    <source>
        <dbReference type="ARBA" id="ARBA00061002"/>
    </source>
</evidence>
<evidence type="ECO:0000313" key="11">
    <source>
        <dbReference type="EMBL" id="CAD8880812.1"/>
    </source>
</evidence>
<comment type="cofactor">
    <cofactor evidence="1">
        <name>Mg(2+)</name>
        <dbReference type="ChEBI" id="CHEBI:18420"/>
    </cofactor>
</comment>
<dbReference type="InterPro" id="IPR001279">
    <property type="entry name" value="Metallo-B-lactamas"/>
</dbReference>
<dbReference type="GO" id="GO:0042781">
    <property type="term" value="F:3'-tRNA processing endoribonuclease activity"/>
    <property type="evidence" value="ECO:0007669"/>
    <property type="project" value="TreeGrafter"/>
</dbReference>
<dbReference type="GO" id="GO:0005829">
    <property type="term" value="C:cytosol"/>
    <property type="evidence" value="ECO:0007669"/>
    <property type="project" value="UniProtKB-ARBA"/>
</dbReference>
<dbReference type="SUPFAM" id="SSF51206">
    <property type="entry name" value="cAMP-binding domain-like"/>
    <property type="match status" value="1"/>
</dbReference>
<evidence type="ECO:0000256" key="6">
    <source>
        <dbReference type="ARBA" id="ARBA00022741"/>
    </source>
</evidence>